<dbReference type="InterPro" id="IPR001584">
    <property type="entry name" value="Integrase_cat-core"/>
</dbReference>
<dbReference type="SUPFAM" id="SSF50630">
    <property type="entry name" value="Acid proteases"/>
    <property type="match status" value="1"/>
</dbReference>
<evidence type="ECO:0000256" key="9">
    <source>
        <dbReference type="ARBA" id="ARBA00022842"/>
    </source>
</evidence>
<dbReference type="GO" id="GO:0003887">
    <property type="term" value="F:DNA-directed DNA polymerase activity"/>
    <property type="evidence" value="ECO:0007669"/>
    <property type="project" value="UniProtKB-KW"/>
</dbReference>
<dbReference type="InterPro" id="IPR056924">
    <property type="entry name" value="SH3_Tf2-1"/>
</dbReference>
<dbReference type="Gene3D" id="1.10.340.70">
    <property type="match status" value="1"/>
</dbReference>
<dbReference type="Pfam" id="PF24626">
    <property type="entry name" value="SH3_Tf2-1"/>
    <property type="match status" value="1"/>
</dbReference>
<name>A0A151SAR4_CAJCA</name>
<dbReference type="InterPro" id="IPR021109">
    <property type="entry name" value="Peptidase_aspartic_dom_sf"/>
</dbReference>
<dbReference type="GO" id="GO:0003964">
    <property type="term" value="F:RNA-directed DNA polymerase activity"/>
    <property type="evidence" value="ECO:0007669"/>
    <property type="project" value="UniProtKB-KW"/>
</dbReference>
<keyword evidence="14" id="KW-0233">DNA recombination</keyword>
<evidence type="ECO:0000256" key="2">
    <source>
        <dbReference type="ARBA" id="ARBA00022679"/>
    </source>
</evidence>
<keyword evidence="11" id="KW-0695">RNA-directed DNA polymerase</keyword>
<dbReference type="PANTHER" id="PTHR37984:SF5">
    <property type="entry name" value="PROTEIN NYNRIN-LIKE"/>
    <property type="match status" value="1"/>
</dbReference>
<evidence type="ECO:0000256" key="13">
    <source>
        <dbReference type="ARBA" id="ARBA00023125"/>
    </source>
</evidence>
<dbReference type="GO" id="GO:0004190">
    <property type="term" value="F:aspartic-type endopeptidase activity"/>
    <property type="evidence" value="ECO:0007669"/>
    <property type="project" value="UniProtKB-KW"/>
</dbReference>
<dbReference type="InterPro" id="IPR050951">
    <property type="entry name" value="Retrovirus_Pol_polyprotein"/>
</dbReference>
<dbReference type="GO" id="GO:0046872">
    <property type="term" value="F:metal ion binding"/>
    <property type="evidence" value="ECO:0007669"/>
    <property type="project" value="UniProtKB-KW"/>
</dbReference>
<dbReference type="InterPro" id="IPR041588">
    <property type="entry name" value="Integrase_H2C2"/>
</dbReference>
<dbReference type="InterPro" id="IPR036397">
    <property type="entry name" value="RNaseH_sf"/>
</dbReference>
<keyword evidence="6" id="KW-0064">Aspartyl protease</keyword>
<dbReference type="GO" id="GO:0006508">
    <property type="term" value="P:proteolysis"/>
    <property type="evidence" value="ECO:0007669"/>
    <property type="project" value="UniProtKB-KW"/>
</dbReference>
<keyword evidence="17" id="KW-1185">Reference proteome</keyword>
<dbReference type="Gene3D" id="3.10.10.10">
    <property type="entry name" value="HIV Type 1 Reverse Transcriptase, subunit A, domain 1"/>
    <property type="match status" value="1"/>
</dbReference>
<dbReference type="SUPFAM" id="SSF56672">
    <property type="entry name" value="DNA/RNA polymerases"/>
    <property type="match status" value="1"/>
</dbReference>
<keyword evidence="2" id="KW-0808">Transferase</keyword>
<evidence type="ECO:0000256" key="8">
    <source>
        <dbReference type="ARBA" id="ARBA00022801"/>
    </source>
</evidence>
<evidence type="ECO:0000256" key="12">
    <source>
        <dbReference type="ARBA" id="ARBA00022932"/>
    </source>
</evidence>
<sequence length="852" mass="97535">EDVQISLHALKRVAGGQTLQLRGTIKKQQVPFLMDTGSTHNFVSDKWVKSLGLKTHFVKEFPVLVASNKPIFINKKCGQLKWQFNNHEFVGDFLVLPGSHYGAILGMQWLKTLGEIRWNCANLTMQFEHNQEVIQLEGEKQSITGADEGLSEEQNAALLQFLHQYDHLFKESTELPPKRKYDHQINLVNDKPVCSKPYRYPHAQKTEIERMVQEMLNTGFIRESNSAFASPVVLVKKKDGKWRFCTDYRRLNAATIKNKFPIPLIEDLLDELEGACYFTKLDLRSGYNQIRMVEEDIHKTTFQTHRLSGYYRRFIQNYGKIAMPLTTLLQKDTEFQSSTTADVSFQQLKQALVNAPVLALPNFEEVFTVETDASGQEKLMGLDFTIEYKSGRENIVADALSRKEVAGSLATIYQIGSNLQEEVKQTWQVDSKLQKIIDRMRLTGQDYKHYKWEGGILKRKGKIVVGNDNQIKNKLLTYFHSSCIGGHSGSTQTYMKLPELFWWKGMQQAVKEWVRKCDVCQRFKTQLSAPAGLLQPLLIPNQAWQSIAMDFIVRLPKSAGKTIILVVIDRLTKYAHFLAMSHPISAAKVAHLFLDNIIKLHGWPSQIVSDRDPIFMSAFWTDLFKIHGVELLKSTAFHPQTDGQSEALNKVLVGYLRCVTGNVPTLYGYLPTSNQPLLVGDSLVQVVDHVVKSREEIENLLHANISKAQNRMKYYANLKRTEREFNCGDWVYLKIQPYKQHSIPNSSFHKLAARYYGPFRILEKIGQVAYRLEFPEGTKIHDVFHVSLLKKHHGGHVVTSKLPNFTTDGDFEATPVDILDRRMKKKGNRAVTEILVHWAHTGVEDATRHELY</sequence>
<dbReference type="InterPro" id="IPR000477">
    <property type="entry name" value="RT_dom"/>
</dbReference>
<protein>
    <submittedName>
        <fullName evidence="16">Transposon Ty3-G Gag-Pol polyprotein</fullName>
    </submittedName>
</protein>
<feature type="domain" description="Integrase catalytic" evidence="15">
    <location>
        <begin position="536"/>
        <end position="704"/>
    </location>
</feature>
<dbReference type="InterPro" id="IPR012337">
    <property type="entry name" value="RNaseH-like_sf"/>
</dbReference>
<keyword evidence="4" id="KW-0540">Nuclease</keyword>
<evidence type="ECO:0000256" key="7">
    <source>
        <dbReference type="ARBA" id="ARBA00022759"/>
    </source>
</evidence>
<dbReference type="Pfam" id="PF00078">
    <property type="entry name" value="RVT_1"/>
    <property type="match status" value="1"/>
</dbReference>
<dbReference type="CDD" id="cd01647">
    <property type="entry name" value="RT_LTR"/>
    <property type="match status" value="1"/>
</dbReference>
<dbReference type="GO" id="GO:0004519">
    <property type="term" value="F:endonuclease activity"/>
    <property type="evidence" value="ECO:0007669"/>
    <property type="project" value="UniProtKB-KW"/>
</dbReference>
<keyword evidence="10" id="KW-0229">DNA integration</keyword>
<keyword evidence="1" id="KW-0645">Protease</keyword>
<dbReference type="GO" id="GO:0006310">
    <property type="term" value="P:DNA recombination"/>
    <property type="evidence" value="ECO:0007669"/>
    <property type="project" value="UniProtKB-KW"/>
</dbReference>
<keyword evidence="7" id="KW-0255">Endonuclease</keyword>
<evidence type="ECO:0000256" key="5">
    <source>
        <dbReference type="ARBA" id="ARBA00022723"/>
    </source>
</evidence>
<dbReference type="Proteomes" id="UP000075243">
    <property type="component" value="Unassembled WGS sequence"/>
</dbReference>
<organism evidence="16 17">
    <name type="scientific">Cajanus cajan</name>
    <name type="common">Pigeon pea</name>
    <name type="synonym">Cajanus indicus</name>
    <dbReference type="NCBI Taxonomy" id="3821"/>
    <lineage>
        <taxon>Eukaryota</taxon>
        <taxon>Viridiplantae</taxon>
        <taxon>Streptophyta</taxon>
        <taxon>Embryophyta</taxon>
        <taxon>Tracheophyta</taxon>
        <taxon>Spermatophyta</taxon>
        <taxon>Magnoliopsida</taxon>
        <taxon>eudicotyledons</taxon>
        <taxon>Gunneridae</taxon>
        <taxon>Pentapetalae</taxon>
        <taxon>rosids</taxon>
        <taxon>fabids</taxon>
        <taxon>Fabales</taxon>
        <taxon>Fabaceae</taxon>
        <taxon>Papilionoideae</taxon>
        <taxon>50 kb inversion clade</taxon>
        <taxon>NPAAA clade</taxon>
        <taxon>indigoferoid/millettioid clade</taxon>
        <taxon>Phaseoleae</taxon>
        <taxon>Cajanus</taxon>
    </lineage>
</organism>
<keyword evidence="9" id="KW-0460">Magnesium</keyword>
<evidence type="ECO:0000256" key="4">
    <source>
        <dbReference type="ARBA" id="ARBA00022722"/>
    </source>
</evidence>
<proteinExistence type="predicted"/>
<dbReference type="PANTHER" id="PTHR37984">
    <property type="entry name" value="PROTEIN CBG26694"/>
    <property type="match status" value="1"/>
</dbReference>
<evidence type="ECO:0000259" key="15">
    <source>
        <dbReference type="PROSITE" id="PS50994"/>
    </source>
</evidence>
<reference evidence="16" key="1">
    <citation type="journal article" date="2012" name="Nat. Biotechnol.">
        <title>Draft genome sequence of pigeonpea (Cajanus cajan), an orphan legume crop of resource-poor farmers.</title>
        <authorList>
            <person name="Varshney R.K."/>
            <person name="Chen W."/>
            <person name="Li Y."/>
            <person name="Bharti A.K."/>
            <person name="Saxena R.K."/>
            <person name="Schlueter J.A."/>
            <person name="Donoghue M.T."/>
            <person name="Azam S."/>
            <person name="Fan G."/>
            <person name="Whaley A.M."/>
            <person name="Farmer A.D."/>
            <person name="Sheridan J."/>
            <person name="Iwata A."/>
            <person name="Tuteja R."/>
            <person name="Penmetsa R.V."/>
            <person name="Wu W."/>
            <person name="Upadhyaya H.D."/>
            <person name="Yang S.P."/>
            <person name="Shah T."/>
            <person name="Saxena K.B."/>
            <person name="Michael T."/>
            <person name="McCombie W.R."/>
            <person name="Yang B."/>
            <person name="Zhang G."/>
            <person name="Yang H."/>
            <person name="Wang J."/>
            <person name="Spillane C."/>
            <person name="Cook D.R."/>
            <person name="May G.D."/>
            <person name="Xu X."/>
            <person name="Jackson S.A."/>
        </authorList>
    </citation>
    <scope>NUCLEOTIDE SEQUENCE [LARGE SCALE GENOMIC DNA]</scope>
</reference>
<keyword evidence="13" id="KW-0238">DNA-binding</keyword>
<dbReference type="InterPro" id="IPR043502">
    <property type="entry name" value="DNA/RNA_pol_sf"/>
</dbReference>
<accession>A0A151SAR4</accession>
<dbReference type="FunFam" id="3.30.70.270:FF:000020">
    <property type="entry name" value="Transposon Tf2-6 polyprotein-like Protein"/>
    <property type="match status" value="1"/>
</dbReference>
<keyword evidence="8" id="KW-0378">Hydrolase</keyword>
<evidence type="ECO:0000313" key="16">
    <source>
        <dbReference type="EMBL" id="KYP51910.1"/>
    </source>
</evidence>
<dbReference type="PROSITE" id="PS50994">
    <property type="entry name" value="INTEGRASE"/>
    <property type="match status" value="1"/>
</dbReference>
<dbReference type="GO" id="GO:0003677">
    <property type="term" value="F:DNA binding"/>
    <property type="evidence" value="ECO:0007669"/>
    <property type="project" value="UniProtKB-KW"/>
</dbReference>
<dbReference type="CDD" id="cd00303">
    <property type="entry name" value="retropepsin_like"/>
    <property type="match status" value="1"/>
</dbReference>
<evidence type="ECO:0000313" key="17">
    <source>
        <dbReference type="Proteomes" id="UP000075243"/>
    </source>
</evidence>
<dbReference type="SUPFAM" id="SSF53098">
    <property type="entry name" value="Ribonuclease H-like"/>
    <property type="match status" value="1"/>
</dbReference>
<dbReference type="InterPro" id="IPR043128">
    <property type="entry name" value="Rev_trsase/Diguanyl_cyclase"/>
</dbReference>
<keyword evidence="12" id="KW-0239">DNA-directed DNA polymerase</keyword>
<dbReference type="EMBL" id="KQ483431">
    <property type="protein sequence ID" value="KYP51910.1"/>
    <property type="molecule type" value="Genomic_DNA"/>
</dbReference>
<keyword evidence="5" id="KW-0479">Metal-binding</keyword>
<dbReference type="Gene3D" id="2.40.70.10">
    <property type="entry name" value="Acid Proteases"/>
    <property type="match status" value="1"/>
</dbReference>
<dbReference type="GO" id="GO:0015074">
    <property type="term" value="P:DNA integration"/>
    <property type="evidence" value="ECO:0007669"/>
    <property type="project" value="UniProtKB-KW"/>
</dbReference>
<evidence type="ECO:0000256" key="1">
    <source>
        <dbReference type="ARBA" id="ARBA00022670"/>
    </source>
</evidence>
<dbReference type="Pfam" id="PF17921">
    <property type="entry name" value="Integrase_H2C2"/>
    <property type="match status" value="1"/>
</dbReference>
<keyword evidence="3" id="KW-0548">Nucleotidyltransferase</keyword>
<dbReference type="Gramene" id="C.cajan_24793.t">
    <property type="protein sequence ID" value="C.cajan_24793.t"/>
    <property type="gene ID" value="C.cajan_24793"/>
</dbReference>
<feature type="non-terminal residue" evidence="16">
    <location>
        <position position="1"/>
    </location>
</feature>
<evidence type="ECO:0000256" key="10">
    <source>
        <dbReference type="ARBA" id="ARBA00022908"/>
    </source>
</evidence>
<evidence type="ECO:0000256" key="11">
    <source>
        <dbReference type="ARBA" id="ARBA00022918"/>
    </source>
</evidence>
<gene>
    <name evidence="16" type="ORF">KK1_026267</name>
</gene>
<dbReference type="Gene3D" id="3.30.70.270">
    <property type="match status" value="1"/>
</dbReference>
<evidence type="ECO:0000256" key="14">
    <source>
        <dbReference type="ARBA" id="ARBA00023172"/>
    </source>
</evidence>
<dbReference type="Pfam" id="PF08284">
    <property type="entry name" value="RVP_2"/>
    <property type="match status" value="1"/>
</dbReference>
<dbReference type="Gene3D" id="3.30.420.10">
    <property type="entry name" value="Ribonuclease H-like superfamily/Ribonuclease H"/>
    <property type="match status" value="1"/>
</dbReference>
<evidence type="ECO:0000256" key="3">
    <source>
        <dbReference type="ARBA" id="ARBA00022695"/>
    </source>
</evidence>
<dbReference type="AlphaFoldDB" id="A0A151SAR4"/>
<evidence type="ECO:0000256" key="6">
    <source>
        <dbReference type="ARBA" id="ARBA00022750"/>
    </source>
</evidence>